<accession>A0A6A4X356</accession>
<keyword evidence="3" id="KW-1133">Transmembrane helix</keyword>
<evidence type="ECO:0000256" key="2">
    <source>
        <dbReference type="SAM" id="MobiDB-lite"/>
    </source>
</evidence>
<dbReference type="Proteomes" id="UP000440578">
    <property type="component" value="Unassembled WGS sequence"/>
</dbReference>
<keyword evidence="1" id="KW-0175">Coiled coil</keyword>
<feature type="region of interest" description="Disordered" evidence="2">
    <location>
        <begin position="395"/>
        <end position="466"/>
    </location>
</feature>
<feature type="domain" description="EB" evidence="4">
    <location>
        <begin position="278"/>
        <end position="333"/>
    </location>
</feature>
<dbReference type="AlphaFoldDB" id="A0A6A4X356"/>
<keyword evidence="3" id="KW-0812">Transmembrane</keyword>
<comment type="caution">
    <text evidence="5">The sequence shown here is derived from an EMBL/GenBank/DDBJ whole genome shotgun (WGS) entry which is preliminary data.</text>
</comment>
<evidence type="ECO:0000313" key="6">
    <source>
        <dbReference type="Proteomes" id="UP000440578"/>
    </source>
</evidence>
<feature type="transmembrane region" description="Helical" evidence="3">
    <location>
        <begin position="357"/>
        <end position="379"/>
    </location>
</feature>
<protein>
    <recommendedName>
        <fullName evidence="4">EB domain-containing protein</fullName>
    </recommendedName>
</protein>
<keyword evidence="6" id="KW-1185">Reference proteome</keyword>
<keyword evidence="3" id="KW-0472">Membrane</keyword>
<feature type="coiled-coil region" evidence="1">
    <location>
        <begin position="31"/>
        <end position="79"/>
    </location>
</feature>
<dbReference type="OrthoDB" id="8196581at2759"/>
<gene>
    <name evidence="5" type="ORF">FJT64_019506</name>
</gene>
<dbReference type="EMBL" id="VIIS01000409">
    <property type="protein sequence ID" value="KAF0309368.1"/>
    <property type="molecule type" value="Genomic_DNA"/>
</dbReference>
<evidence type="ECO:0000256" key="3">
    <source>
        <dbReference type="SAM" id="Phobius"/>
    </source>
</evidence>
<organism evidence="5 6">
    <name type="scientific">Amphibalanus amphitrite</name>
    <name type="common">Striped barnacle</name>
    <name type="synonym">Balanus amphitrite</name>
    <dbReference type="NCBI Taxonomy" id="1232801"/>
    <lineage>
        <taxon>Eukaryota</taxon>
        <taxon>Metazoa</taxon>
        <taxon>Ecdysozoa</taxon>
        <taxon>Arthropoda</taxon>
        <taxon>Crustacea</taxon>
        <taxon>Multicrustacea</taxon>
        <taxon>Cirripedia</taxon>
        <taxon>Thoracica</taxon>
        <taxon>Thoracicalcarea</taxon>
        <taxon>Balanomorpha</taxon>
        <taxon>Balanoidea</taxon>
        <taxon>Balanidae</taxon>
        <taxon>Amphibalaninae</taxon>
        <taxon>Amphibalanus</taxon>
    </lineage>
</organism>
<evidence type="ECO:0000259" key="4">
    <source>
        <dbReference type="Pfam" id="PF01683"/>
    </source>
</evidence>
<reference evidence="5 6" key="1">
    <citation type="submission" date="2019-07" db="EMBL/GenBank/DDBJ databases">
        <title>Draft genome assembly of a fouling barnacle, Amphibalanus amphitrite (Darwin, 1854): The first reference genome for Thecostraca.</title>
        <authorList>
            <person name="Kim W."/>
        </authorList>
    </citation>
    <scope>NUCLEOTIDE SEQUENCE [LARGE SCALE GENOMIC DNA]</scope>
    <source>
        <strain evidence="5">SNU_AA5</strain>
        <tissue evidence="5">Soma without cirri and trophi</tissue>
    </source>
</reference>
<sequence>MSAEAPATVELSDAAMSRIKQMLDGSIATVIAAFETKFNSMQQRIDVLEGEVMDRDVEIRSLHEQLVRQGKALEEQQERTEGIDLNRRLSTLILTCDDFISKTTDEDVEQKISQVLNQRFPWLNMTPKDIQSAHRLQANNKVIVRFVKRRMRDAVYEGRFELVNRTARDARRLSPLYITESLTPKNREVYSYLLEARKPVNGSKVASVFSRRGLVFCRVERGGPNISVPDLQRAQRIPERSLDLQREPWWELTSDSIHCSGAEERCDLEALDAPRCRCRPGFVELQGRCHAFSRLGEPCHHRFQCQTLDVLSTCSEAGRCVCRGLARPLGGHCSLSGSGGGDGAPGPGPDVRSPLRYPLWMVAIMMLPGLLFVCLAAMLKRSCLRASGRGSAHRRRTMSVWSLSGAPRVAPTGSTSAAHGDGGALPPLRTGPTRGESARLRELLPPPYTPPPSYEETVRTKPPPVQ</sequence>
<dbReference type="Pfam" id="PF01683">
    <property type="entry name" value="EB"/>
    <property type="match status" value="1"/>
</dbReference>
<dbReference type="InterPro" id="IPR006149">
    <property type="entry name" value="EB_dom"/>
</dbReference>
<proteinExistence type="predicted"/>
<evidence type="ECO:0000256" key="1">
    <source>
        <dbReference type="SAM" id="Coils"/>
    </source>
</evidence>
<name>A0A6A4X356_AMPAM</name>
<evidence type="ECO:0000313" key="5">
    <source>
        <dbReference type="EMBL" id="KAF0309368.1"/>
    </source>
</evidence>
<feature type="compositionally biased region" description="Pro residues" evidence="2">
    <location>
        <begin position="444"/>
        <end position="453"/>
    </location>
</feature>